<keyword evidence="5 7" id="KW-1133">Transmembrane helix</keyword>
<evidence type="ECO:0000256" key="7">
    <source>
        <dbReference type="SAM" id="Phobius"/>
    </source>
</evidence>
<feature type="transmembrane region" description="Helical" evidence="7">
    <location>
        <begin position="7"/>
        <end position="28"/>
    </location>
</feature>
<name>A0A4Y4CU83_ZOORA</name>
<comment type="subcellular location">
    <subcellularLocation>
        <location evidence="1">Cell membrane</location>
        <topology evidence="1">Multi-pass membrane protein</topology>
    </subcellularLocation>
</comment>
<proteinExistence type="predicted"/>
<feature type="transmembrane region" description="Helical" evidence="7">
    <location>
        <begin position="104"/>
        <end position="125"/>
    </location>
</feature>
<feature type="transmembrane region" description="Helical" evidence="7">
    <location>
        <begin position="182"/>
        <end position="205"/>
    </location>
</feature>
<gene>
    <name evidence="8" type="ORF">ZRA01_02230</name>
</gene>
<dbReference type="GO" id="GO:0000041">
    <property type="term" value="P:transition metal ion transport"/>
    <property type="evidence" value="ECO:0007669"/>
    <property type="project" value="InterPro"/>
</dbReference>
<dbReference type="RefSeq" id="WP_141348912.1">
    <property type="nucleotide sequence ID" value="NZ_BJNV01000004.1"/>
</dbReference>
<evidence type="ECO:0000256" key="4">
    <source>
        <dbReference type="ARBA" id="ARBA00022692"/>
    </source>
</evidence>
<feature type="transmembrane region" description="Helical" evidence="7">
    <location>
        <begin position="40"/>
        <end position="58"/>
    </location>
</feature>
<reference evidence="8 9" key="1">
    <citation type="submission" date="2019-06" db="EMBL/GenBank/DDBJ databases">
        <title>Whole genome shotgun sequence of Zoogloea ramigera NBRC 15342.</title>
        <authorList>
            <person name="Hosoyama A."/>
            <person name="Uohara A."/>
            <person name="Ohji S."/>
            <person name="Ichikawa N."/>
        </authorList>
    </citation>
    <scope>NUCLEOTIDE SEQUENCE [LARGE SCALE GENOMIC DNA]</scope>
    <source>
        <strain evidence="8 9">NBRC 15342</strain>
    </source>
</reference>
<evidence type="ECO:0000256" key="5">
    <source>
        <dbReference type="ARBA" id="ARBA00022989"/>
    </source>
</evidence>
<keyword evidence="2" id="KW-0813">Transport</keyword>
<evidence type="ECO:0000313" key="8">
    <source>
        <dbReference type="EMBL" id="GEC94150.1"/>
    </source>
</evidence>
<protein>
    <submittedName>
        <fullName evidence="8">Uncharacterized protein</fullName>
    </submittedName>
</protein>
<dbReference type="Gene3D" id="1.10.1760.20">
    <property type="match status" value="1"/>
</dbReference>
<evidence type="ECO:0000256" key="3">
    <source>
        <dbReference type="ARBA" id="ARBA00022475"/>
    </source>
</evidence>
<organism evidence="8 9">
    <name type="scientific">Zoogloea ramigera</name>
    <dbReference type="NCBI Taxonomy" id="350"/>
    <lineage>
        <taxon>Bacteria</taxon>
        <taxon>Pseudomonadati</taxon>
        <taxon>Pseudomonadota</taxon>
        <taxon>Betaproteobacteria</taxon>
        <taxon>Rhodocyclales</taxon>
        <taxon>Zoogloeaceae</taxon>
        <taxon>Zoogloea</taxon>
    </lineage>
</organism>
<feature type="transmembrane region" description="Helical" evidence="7">
    <location>
        <begin position="137"/>
        <end position="170"/>
    </location>
</feature>
<evidence type="ECO:0000256" key="6">
    <source>
        <dbReference type="ARBA" id="ARBA00023136"/>
    </source>
</evidence>
<keyword evidence="9" id="KW-1185">Reference proteome</keyword>
<dbReference type="Proteomes" id="UP000318422">
    <property type="component" value="Unassembled WGS sequence"/>
</dbReference>
<sequence length="221" mass="23764">MNFAPDLFSLAWHIVAAIVGVGVAAWVVRTAPWQRLKDGRQLNALFGAAVILTLLWSLNAGVYPGLNLHLLGAMATTLIFGPQLALVVLALALAGITLNGSTEWSAYPINLLAMAVIPVGASALYTRIVGRWLPRHFFVYIFVNAFIGAALIVLIQGAVASLGLAAAGAYPVDLLLSDYLPFFLLLGFAEAWLSGMTLTLLVVYCPEWVASFDDRSYLMNK</sequence>
<keyword evidence="4 7" id="KW-0812">Transmembrane</keyword>
<evidence type="ECO:0000256" key="1">
    <source>
        <dbReference type="ARBA" id="ARBA00004651"/>
    </source>
</evidence>
<dbReference type="GO" id="GO:0005886">
    <property type="term" value="C:plasma membrane"/>
    <property type="evidence" value="ECO:0007669"/>
    <property type="project" value="UniProtKB-SubCell"/>
</dbReference>
<keyword evidence="6 7" id="KW-0472">Membrane</keyword>
<dbReference type="AlphaFoldDB" id="A0A4Y4CU83"/>
<feature type="transmembrane region" description="Helical" evidence="7">
    <location>
        <begin position="70"/>
        <end position="98"/>
    </location>
</feature>
<evidence type="ECO:0000256" key="2">
    <source>
        <dbReference type="ARBA" id="ARBA00022448"/>
    </source>
</evidence>
<comment type="caution">
    <text evidence="8">The sequence shown here is derived from an EMBL/GenBank/DDBJ whole genome shotgun (WGS) entry which is preliminary data.</text>
</comment>
<dbReference type="OrthoDB" id="5297929at2"/>
<dbReference type="InterPro" id="IPR002751">
    <property type="entry name" value="CbiM/NikMN"/>
</dbReference>
<keyword evidence="3" id="KW-1003">Cell membrane</keyword>
<evidence type="ECO:0000313" key="9">
    <source>
        <dbReference type="Proteomes" id="UP000318422"/>
    </source>
</evidence>
<accession>A0A4Y4CU83</accession>
<dbReference type="EMBL" id="BJNV01000004">
    <property type="protein sequence ID" value="GEC94150.1"/>
    <property type="molecule type" value="Genomic_DNA"/>
</dbReference>
<dbReference type="Pfam" id="PF01891">
    <property type="entry name" value="CbiM"/>
    <property type="match status" value="1"/>
</dbReference>